<organism evidence="1">
    <name type="scientific">Blautia glucerasea</name>
    <dbReference type="NCBI Taxonomy" id="536633"/>
    <lineage>
        <taxon>Bacteria</taxon>
        <taxon>Bacillati</taxon>
        <taxon>Bacillota</taxon>
        <taxon>Clostridia</taxon>
        <taxon>Lachnospirales</taxon>
        <taxon>Lachnospiraceae</taxon>
        <taxon>Blautia</taxon>
    </lineage>
</organism>
<evidence type="ECO:0000313" key="1">
    <source>
        <dbReference type="EMBL" id="VYS81763.1"/>
    </source>
</evidence>
<gene>
    <name evidence="1" type="ORF">BGLFYP119_00705</name>
</gene>
<dbReference type="AlphaFoldDB" id="A0A6N2RKD1"/>
<dbReference type="RefSeq" id="WP_156352766.1">
    <property type="nucleotide sequence ID" value="NZ_CACRST010000009.1"/>
</dbReference>
<proteinExistence type="predicted"/>
<reference evidence="1" key="1">
    <citation type="submission" date="2019-11" db="EMBL/GenBank/DDBJ databases">
        <authorList>
            <person name="Feng L."/>
        </authorList>
    </citation>
    <scope>NUCLEOTIDE SEQUENCE</scope>
    <source>
        <strain evidence="1">BgluceraseaLFYP119</strain>
    </source>
</reference>
<accession>A0A6N2RKD1</accession>
<sequence length="78" mass="9455">MASVIAKDIPIEAQFMTDFWNFRKKYYIPENNDQYWANFCSEAEQLINKYPTDYCKSIILICIEDREKLFRQKGKPYE</sequence>
<name>A0A6N2RKD1_9FIRM</name>
<dbReference type="EMBL" id="CACRST010000009">
    <property type="protein sequence ID" value="VYS81763.1"/>
    <property type="molecule type" value="Genomic_DNA"/>
</dbReference>
<protein>
    <submittedName>
        <fullName evidence="1">Uncharacterized protein</fullName>
    </submittedName>
</protein>